<dbReference type="AlphaFoldDB" id="A0A2P5FFZ6"/>
<evidence type="ECO:0000313" key="2">
    <source>
        <dbReference type="EMBL" id="PON96725.1"/>
    </source>
</evidence>
<keyword evidence="1" id="KW-0472">Membrane</keyword>
<evidence type="ECO:0000313" key="3">
    <source>
        <dbReference type="Proteomes" id="UP000237000"/>
    </source>
</evidence>
<dbReference type="OrthoDB" id="10270120at2759"/>
<accession>A0A2P5FFZ6</accession>
<dbReference type="InParanoid" id="A0A2P5FFZ6"/>
<feature type="transmembrane region" description="Helical" evidence="1">
    <location>
        <begin position="57"/>
        <end position="78"/>
    </location>
</feature>
<proteinExistence type="predicted"/>
<keyword evidence="3" id="KW-1185">Reference proteome</keyword>
<comment type="caution">
    <text evidence="2">The sequence shown here is derived from an EMBL/GenBank/DDBJ whole genome shotgun (WGS) entry which is preliminary data.</text>
</comment>
<name>A0A2P5FFZ6_TREOI</name>
<evidence type="ECO:0000256" key="1">
    <source>
        <dbReference type="SAM" id="Phobius"/>
    </source>
</evidence>
<sequence>MFAPQLYVTNTWKESLAKATSHCGATTCFQVALGHVVGHPRGLFACNWASLDLMGRCGYMVFITWPFIFGMLCFISNANNLDQECQFDPAPSGAGIQPIRRILTDV</sequence>
<organism evidence="2 3">
    <name type="scientific">Trema orientale</name>
    <name type="common">Charcoal tree</name>
    <name type="synonym">Celtis orientalis</name>
    <dbReference type="NCBI Taxonomy" id="63057"/>
    <lineage>
        <taxon>Eukaryota</taxon>
        <taxon>Viridiplantae</taxon>
        <taxon>Streptophyta</taxon>
        <taxon>Embryophyta</taxon>
        <taxon>Tracheophyta</taxon>
        <taxon>Spermatophyta</taxon>
        <taxon>Magnoliopsida</taxon>
        <taxon>eudicotyledons</taxon>
        <taxon>Gunneridae</taxon>
        <taxon>Pentapetalae</taxon>
        <taxon>rosids</taxon>
        <taxon>fabids</taxon>
        <taxon>Rosales</taxon>
        <taxon>Cannabaceae</taxon>
        <taxon>Trema</taxon>
    </lineage>
</organism>
<dbReference type="Proteomes" id="UP000237000">
    <property type="component" value="Unassembled WGS sequence"/>
</dbReference>
<gene>
    <name evidence="2" type="ORF">TorRG33x02_074290</name>
</gene>
<dbReference type="EMBL" id="JXTC01000036">
    <property type="protein sequence ID" value="PON96725.1"/>
    <property type="molecule type" value="Genomic_DNA"/>
</dbReference>
<keyword evidence="1" id="KW-0812">Transmembrane</keyword>
<reference evidence="3" key="1">
    <citation type="submission" date="2016-06" db="EMBL/GenBank/DDBJ databases">
        <title>Parallel loss of symbiosis genes in relatives of nitrogen-fixing non-legume Parasponia.</title>
        <authorList>
            <person name="Van Velzen R."/>
            <person name="Holmer R."/>
            <person name="Bu F."/>
            <person name="Rutten L."/>
            <person name="Van Zeijl A."/>
            <person name="Liu W."/>
            <person name="Santuari L."/>
            <person name="Cao Q."/>
            <person name="Sharma T."/>
            <person name="Shen D."/>
            <person name="Roswanjaya Y."/>
            <person name="Wardhani T."/>
            <person name="Kalhor M.S."/>
            <person name="Jansen J."/>
            <person name="Van den Hoogen J."/>
            <person name="Gungor B."/>
            <person name="Hartog M."/>
            <person name="Hontelez J."/>
            <person name="Verver J."/>
            <person name="Yang W.-C."/>
            <person name="Schijlen E."/>
            <person name="Repin R."/>
            <person name="Schilthuizen M."/>
            <person name="Schranz E."/>
            <person name="Heidstra R."/>
            <person name="Miyata K."/>
            <person name="Fedorova E."/>
            <person name="Kohlen W."/>
            <person name="Bisseling T."/>
            <person name="Smit S."/>
            <person name="Geurts R."/>
        </authorList>
    </citation>
    <scope>NUCLEOTIDE SEQUENCE [LARGE SCALE GENOMIC DNA]</scope>
    <source>
        <strain evidence="3">cv. RG33-2</strain>
    </source>
</reference>
<protein>
    <submittedName>
        <fullName evidence="2">Uncharacterized protein</fullName>
    </submittedName>
</protein>
<keyword evidence="1" id="KW-1133">Transmembrane helix</keyword>